<evidence type="ECO:0000256" key="4">
    <source>
        <dbReference type="ARBA" id="ARBA00022679"/>
    </source>
</evidence>
<dbReference type="EMBL" id="CP071696">
    <property type="protein sequence ID" value="QTX06232.1"/>
    <property type="molecule type" value="Genomic_DNA"/>
</dbReference>
<evidence type="ECO:0000256" key="12">
    <source>
        <dbReference type="SAM" id="MobiDB-lite"/>
    </source>
</evidence>
<dbReference type="Pfam" id="PF01163">
    <property type="entry name" value="RIO1"/>
    <property type="match status" value="1"/>
</dbReference>
<evidence type="ECO:0000256" key="10">
    <source>
        <dbReference type="ARBA" id="ARBA00047899"/>
    </source>
</evidence>
<dbReference type="EC" id="2.7.11.1" evidence="2"/>
<dbReference type="Proteomes" id="UP000671914">
    <property type="component" value="Chromosome"/>
</dbReference>
<evidence type="ECO:0000256" key="11">
    <source>
        <dbReference type="ARBA" id="ARBA00048679"/>
    </source>
</evidence>
<feature type="domain" description="RIO kinase" evidence="13">
    <location>
        <begin position="1"/>
        <end position="217"/>
    </location>
</feature>
<organism evidence="14 15">
    <name type="scientific">Agromyces archimandritae</name>
    <dbReference type="NCBI Taxonomy" id="2781962"/>
    <lineage>
        <taxon>Bacteria</taxon>
        <taxon>Bacillati</taxon>
        <taxon>Actinomycetota</taxon>
        <taxon>Actinomycetes</taxon>
        <taxon>Micrococcales</taxon>
        <taxon>Microbacteriaceae</taxon>
        <taxon>Agromyces</taxon>
    </lineage>
</organism>
<evidence type="ECO:0000256" key="9">
    <source>
        <dbReference type="ARBA" id="ARBA00022842"/>
    </source>
</evidence>
<proteinExistence type="inferred from homology"/>
<reference evidence="14" key="1">
    <citation type="submission" date="2021-03" db="EMBL/GenBank/DDBJ databases">
        <title>Agromyces archimandritus sp. nov., isolated from the cockroach Archimandrita tessellata.</title>
        <authorList>
            <person name="Guzman J."/>
            <person name="Ortuzar M."/>
            <person name="Poehlein A."/>
            <person name="Daniel R."/>
            <person name="Trujillo M."/>
            <person name="Vilcinskas A."/>
        </authorList>
    </citation>
    <scope>NUCLEOTIDE SEQUENCE</scope>
    <source>
        <strain evidence="14">G127AT</strain>
    </source>
</reference>
<dbReference type="InterPro" id="IPR011009">
    <property type="entry name" value="Kinase-like_dom_sf"/>
</dbReference>
<feature type="region of interest" description="Disordered" evidence="12">
    <location>
        <begin position="1"/>
        <end position="21"/>
    </location>
</feature>
<keyword evidence="8" id="KW-0067">ATP-binding</keyword>
<evidence type="ECO:0000313" key="14">
    <source>
        <dbReference type="EMBL" id="QTX06232.1"/>
    </source>
</evidence>
<sequence>MRNGIHRPRRPRVTARIAPGHPHPDSVLAAKRYRAGERSDFHRSTIYTEGRSTRRSRDARAMARRTGYGRSFAASQWASAEFDALCRLVELGVPVPYPVQVLGTELLMEFVGTGRVAAPRLAETRLRGPELRPMLEQLTDAMHRLAGAGLAHGDLSPYNLLVDGDRLVIIDLPQLVDVISNPSGMDLLHRDCVNVCTWFTRHGLECDAEELFAELVGVLAW</sequence>
<dbReference type="SUPFAM" id="SSF56112">
    <property type="entry name" value="Protein kinase-like (PK-like)"/>
    <property type="match status" value="1"/>
</dbReference>
<comment type="catalytic activity">
    <reaction evidence="11">
        <text>L-seryl-[protein] + ATP = O-phospho-L-seryl-[protein] + ADP + H(+)</text>
        <dbReference type="Rhea" id="RHEA:17989"/>
        <dbReference type="Rhea" id="RHEA-COMP:9863"/>
        <dbReference type="Rhea" id="RHEA-COMP:11604"/>
        <dbReference type="ChEBI" id="CHEBI:15378"/>
        <dbReference type="ChEBI" id="CHEBI:29999"/>
        <dbReference type="ChEBI" id="CHEBI:30616"/>
        <dbReference type="ChEBI" id="CHEBI:83421"/>
        <dbReference type="ChEBI" id="CHEBI:456216"/>
        <dbReference type="EC" id="2.7.11.1"/>
    </reaction>
</comment>
<name>A0A975IQ32_9MICO</name>
<evidence type="ECO:0000256" key="2">
    <source>
        <dbReference type="ARBA" id="ARBA00012513"/>
    </source>
</evidence>
<evidence type="ECO:0000256" key="7">
    <source>
        <dbReference type="ARBA" id="ARBA00022777"/>
    </source>
</evidence>
<accession>A0A975IQ32</accession>
<dbReference type="GO" id="GO:0046872">
    <property type="term" value="F:metal ion binding"/>
    <property type="evidence" value="ECO:0007669"/>
    <property type="project" value="UniProtKB-KW"/>
</dbReference>
<dbReference type="SMART" id="SM00090">
    <property type="entry name" value="RIO"/>
    <property type="match status" value="1"/>
</dbReference>
<feature type="compositionally biased region" description="Basic residues" evidence="12">
    <location>
        <begin position="1"/>
        <end position="13"/>
    </location>
</feature>
<dbReference type="KEGG" id="aarc:G127AT_08325"/>
<dbReference type="InterPro" id="IPR018934">
    <property type="entry name" value="RIO_dom"/>
</dbReference>
<dbReference type="InterPro" id="IPR000687">
    <property type="entry name" value="RIO_kinase"/>
</dbReference>
<comment type="catalytic activity">
    <reaction evidence="10">
        <text>L-threonyl-[protein] + ATP = O-phospho-L-threonyl-[protein] + ADP + H(+)</text>
        <dbReference type="Rhea" id="RHEA:46608"/>
        <dbReference type="Rhea" id="RHEA-COMP:11060"/>
        <dbReference type="Rhea" id="RHEA-COMP:11605"/>
        <dbReference type="ChEBI" id="CHEBI:15378"/>
        <dbReference type="ChEBI" id="CHEBI:30013"/>
        <dbReference type="ChEBI" id="CHEBI:30616"/>
        <dbReference type="ChEBI" id="CHEBI:61977"/>
        <dbReference type="ChEBI" id="CHEBI:456216"/>
        <dbReference type="EC" id="2.7.11.1"/>
    </reaction>
</comment>
<keyword evidence="5" id="KW-0479">Metal-binding</keyword>
<evidence type="ECO:0000313" key="15">
    <source>
        <dbReference type="Proteomes" id="UP000671914"/>
    </source>
</evidence>
<dbReference type="InterPro" id="IPR051272">
    <property type="entry name" value="RIO-type_Ser/Thr_kinase"/>
</dbReference>
<dbReference type="PANTHER" id="PTHR45723">
    <property type="entry name" value="SERINE/THREONINE-PROTEIN KINASE RIO1"/>
    <property type="match status" value="1"/>
</dbReference>
<evidence type="ECO:0000256" key="3">
    <source>
        <dbReference type="ARBA" id="ARBA00022527"/>
    </source>
</evidence>
<dbReference type="GO" id="GO:0005524">
    <property type="term" value="F:ATP binding"/>
    <property type="evidence" value="ECO:0007669"/>
    <property type="project" value="UniProtKB-KW"/>
</dbReference>
<gene>
    <name evidence="14" type="ORF">G127AT_08325</name>
</gene>
<keyword evidence="3 14" id="KW-0723">Serine/threonine-protein kinase</keyword>
<dbReference type="Gene3D" id="1.10.510.10">
    <property type="entry name" value="Transferase(Phosphotransferase) domain 1"/>
    <property type="match status" value="1"/>
</dbReference>
<dbReference type="GO" id="GO:0004674">
    <property type="term" value="F:protein serine/threonine kinase activity"/>
    <property type="evidence" value="ECO:0007669"/>
    <property type="project" value="UniProtKB-KW"/>
</dbReference>
<keyword evidence="9" id="KW-0460">Magnesium</keyword>
<evidence type="ECO:0000256" key="8">
    <source>
        <dbReference type="ARBA" id="ARBA00022840"/>
    </source>
</evidence>
<keyword evidence="7 14" id="KW-0418">Kinase</keyword>
<evidence type="ECO:0000256" key="5">
    <source>
        <dbReference type="ARBA" id="ARBA00022723"/>
    </source>
</evidence>
<keyword evidence="4" id="KW-0808">Transferase</keyword>
<keyword evidence="6" id="KW-0547">Nucleotide-binding</keyword>
<evidence type="ECO:0000256" key="1">
    <source>
        <dbReference type="ARBA" id="ARBA00009196"/>
    </source>
</evidence>
<protein>
    <recommendedName>
        <fullName evidence="2">non-specific serine/threonine protein kinase</fullName>
        <ecNumber evidence="2">2.7.11.1</ecNumber>
    </recommendedName>
</protein>
<evidence type="ECO:0000256" key="6">
    <source>
        <dbReference type="ARBA" id="ARBA00022741"/>
    </source>
</evidence>
<evidence type="ECO:0000259" key="13">
    <source>
        <dbReference type="SMART" id="SM00090"/>
    </source>
</evidence>
<dbReference type="AlphaFoldDB" id="A0A975IQ32"/>
<keyword evidence="15" id="KW-1185">Reference proteome</keyword>
<comment type="similarity">
    <text evidence="1">Belongs to the protein kinase superfamily. RIO-type Ser/Thr kinase family.</text>
</comment>
<dbReference type="Gene3D" id="3.30.200.20">
    <property type="entry name" value="Phosphorylase Kinase, domain 1"/>
    <property type="match status" value="1"/>
</dbReference>